<organism evidence="2 3">
    <name type="scientific">Candidatus Roizmanbacteria bacterium CG_4_8_14_3_um_filter_36_10</name>
    <dbReference type="NCBI Taxonomy" id="1974834"/>
    <lineage>
        <taxon>Bacteria</taxon>
        <taxon>Candidatus Roizmaniibacteriota</taxon>
    </lineage>
</organism>
<dbReference type="InterPro" id="IPR050259">
    <property type="entry name" value="SDR"/>
</dbReference>
<dbReference type="PANTHER" id="PTHR42879">
    <property type="entry name" value="3-OXOACYL-(ACYL-CARRIER-PROTEIN) REDUCTASE"/>
    <property type="match status" value="1"/>
</dbReference>
<proteinExistence type="inferred from homology"/>
<evidence type="ECO:0000313" key="3">
    <source>
        <dbReference type="Proteomes" id="UP000229370"/>
    </source>
</evidence>
<evidence type="ECO:0000313" key="2">
    <source>
        <dbReference type="EMBL" id="PJC82067.1"/>
    </source>
</evidence>
<evidence type="ECO:0000256" key="1">
    <source>
        <dbReference type="ARBA" id="ARBA00006484"/>
    </source>
</evidence>
<reference evidence="3" key="1">
    <citation type="submission" date="2017-09" db="EMBL/GenBank/DDBJ databases">
        <title>Depth-based differentiation of microbial function through sediment-hosted aquifers and enrichment of novel symbionts in the deep terrestrial subsurface.</title>
        <authorList>
            <person name="Probst A.J."/>
            <person name="Ladd B."/>
            <person name="Jarett J.K."/>
            <person name="Geller-Mcgrath D.E."/>
            <person name="Sieber C.M.K."/>
            <person name="Emerson J.B."/>
            <person name="Anantharaman K."/>
            <person name="Thomas B.C."/>
            <person name="Malmstrom R."/>
            <person name="Stieglmeier M."/>
            <person name="Klingl A."/>
            <person name="Woyke T."/>
            <person name="Ryan C.M."/>
            <person name="Banfield J.F."/>
        </authorList>
    </citation>
    <scope>NUCLEOTIDE SEQUENCE [LARGE SCALE GENOMIC DNA]</scope>
</reference>
<dbReference type="SUPFAM" id="SSF51735">
    <property type="entry name" value="NAD(P)-binding Rossmann-fold domains"/>
    <property type="match status" value="1"/>
</dbReference>
<dbReference type="InterPro" id="IPR002347">
    <property type="entry name" value="SDR_fam"/>
</dbReference>
<sequence>MKFSKKVALVTGSSQGIGKAIAIKLSENGYITFITYLNNKLKGENTVKEITKSGGKAVLVKLDVKSEESVKSVFEKVKNDFGQLNVLVNNAGIVEVFKSIEGVSFKEWQDVVDTKINGNFLCTKYVLPLMKNQENANVIIIVSSLGERPDPDYPAYCIGTAGTIAFTKAMALYLGRYGIRTNAIGPGTTKTIGMWDTFERNNDKMWNNFAKNNPMGRVSTPKDIANATLMIINDESKFLNGNIIYMNGGSHLK</sequence>
<accession>A0A2M8GNC3</accession>
<dbReference type="Gene3D" id="3.40.50.720">
    <property type="entry name" value="NAD(P)-binding Rossmann-like Domain"/>
    <property type="match status" value="1"/>
</dbReference>
<dbReference type="PRINTS" id="PR00080">
    <property type="entry name" value="SDRFAMILY"/>
</dbReference>
<dbReference type="EMBL" id="PFQK01000030">
    <property type="protein sequence ID" value="PJC82067.1"/>
    <property type="molecule type" value="Genomic_DNA"/>
</dbReference>
<name>A0A2M8GNC3_9BACT</name>
<dbReference type="PRINTS" id="PR00081">
    <property type="entry name" value="GDHRDH"/>
</dbReference>
<comment type="caution">
    <text evidence="2">The sequence shown here is derived from an EMBL/GenBank/DDBJ whole genome shotgun (WGS) entry which is preliminary data.</text>
</comment>
<dbReference type="AlphaFoldDB" id="A0A2M8GNC3"/>
<dbReference type="Proteomes" id="UP000229370">
    <property type="component" value="Unassembled WGS sequence"/>
</dbReference>
<gene>
    <name evidence="2" type="ORF">CO007_01440</name>
</gene>
<dbReference type="Pfam" id="PF13561">
    <property type="entry name" value="adh_short_C2"/>
    <property type="match status" value="1"/>
</dbReference>
<comment type="similarity">
    <text evidence="1">Belongs to the short-chain dehydrogenases/reductases (SDR) family.</text>
</comment>
<dbReference type="FunFam" id="3.40.50.720:FF:000084">
    <property type="entry name" value="Short-chain dehydrogenase reductase"/>
    <property type="match status" value="1"/>
</dbReference>
<dbReference type="CDD" id="cd05233">
    <property type="entry name" value="SDR_c"/>
    <property type="match status" value="1"/>
</dbReference>
<dbReference type="InterPro" id="IPR036291">
    <property type="entry name" value="NAD(P)-bd_dom_sf"/>
</dbReference>
<protein>
    <recommendedName>
        <fullName evidence="4">3-ketoacyl-ACP reductase</fullName>
    </recommendedName>
</protein>
<dbReference type="PANTHER" id="PTHR42879:SF2">
    <property type="entry name" value="3-OXOACYL-[ACYL-CARRIER-PROTEIN] REDUCTASE FABG"/>
    <property type="match status" value="1"/>
</dbReference>
<evidence type="ECO:0008006" key="4">
    <source>
        <dbReference type="Google" id="ProtNLM"/>
    </source>
</evidence>